<name>A0A096BLL8_9BACT</name>
<dbReference type="InterPro" id="IPR029044">
    <property type="entry name" value="Nucleotide-diphossugar_trans"/>
</dbReference>
<organism evidence="4 5">
    <name type="scientific">Prevotella bivia DNF00320</name>
    <dbReference type="NCBI Taxonomy" id="1401068"/>
    <lineage>
        <taxon>Bacteria</taxon>
        <taxon>Pseudomonadati</taxon>
        <taxon>Bacteroidota</taxon>
        <taxon>Bacteroidia</taxon>
        <taxon>Bacteroidales</taxon>
        <taxon>Prevotellaceae</taxon>
        <taxon>Prevotella</taxon>
    </lineage>
</organism>
<dbReference type="CDD" id="cd00761">
    <property type="entry name" value="Glyco_tranf_GTA_type"/>
    <property type="match status" value="1"/>
</dbReference>
<dbReference type="Pfam" id="PF00535">
    <property type="entry name" value="Glycos_transf_2"/>
    <property type="match status" value="1"/>
</dbReference>
<gene>
    <name evidence="4" type="ORF">HMPREF0647_09595</name>
</gene>
<dbReference type="GO" id="GO:0016758">
    <property type="term" value="F:hexosyltransferase activity"/>
    <property type="evidence" value="ECO:0007669"/>
    <property type="project" value="UniProtKB-ARBA"/>
</dbReference>
<dbReference type="Proteomes" id="UP000029525">
    <property type="component" value="Unassembled WGS sequence"/>
</dbReference>
<comment type="caution">
    <text evidence="4">The sequence shown here is derived from an EMBL/GenBank/DDBJ whole genome shotgun (WGS) entry which is preliminary data.</text>
</comment>
<feature type="domain" description="Glycosyltransferase 2-like" evidence="3">
    <location>
        <begin position="5"/>
        <end position="163"/>
    </location>
</feature>
<sequence>MVKVSIIVPIYNAEKYLHRCVDSLLAQDFSDYEILLIDDGSLDASSKICDDYAQKECKVKVFHQKNSGVAAARQLGIEQAQGEYTIHVDADDWVDAAMLKELWSKAEDTKADMVVCDYFEEYQNGTKRIIQKCEYSNKSELIRALFQQLHGSCCNKLVRRACYNEAGIKFDAMVSYCEDLLFNVSVIQTGIKVVYLPMAFYHYDQYSNGTSLVKGMSIKKLMSRIQVIKSLEHILKEDLSMYEDLLFLKKAKVKDDVFFGNYYSKELFIELFREINHQYIANYRFPKDKRPLQSAVCLALSGYYGLAQALFKLYKWIRRA</sequence>
<keyword evidence="2 4" id="KW-0808">Transferase</keyword>
<dbReference type="RefSeq" id="WP_036868232.1">
    <property type="nucleotide sequence ID" value="NZ_JRNQ01000073.1"/>
</dbReference>
<dbReference type="PANTHER" id="PTHR22916">
    <property type="entry name" value="GLYCOSYLTRANSFERASE"/>
    <property type="match status" value="1"/>
</dbReference>
<dbReference type="InterPro" id="IPR001173">
    <property type="entry name" value="Glyco_trans_2-like"/>
</dbReference>
<dbReference type="EMBL" id="JRNQ01000073">
    <property type="protein sequence ID" value="KGF43602.1"/>
    <property type="molecule type" value="Genomic_DNA"/>
</dbReference>
<dbReference type="Gene3D" id="3.90.550.10">
    <property type="entry name" value="Spore Coat Polysaccharide Biosynthesis Protein SpsA, Chain A"/>
    <property type="match status" value="1"/>
</dbReference>
<evidence type="ECO:0000256" key="1">
    <source>
        <dbReference type="ARBA" id="ARBA00022676"/>
    </source>
</evidence>
<evidence type="ECO:0000313" key="4">
    <source>
        <dbReference type="EMBL" id="KGF43602.1"/>
    </source>
</evidence>
<accession>A0A096BLL8</accession>
<dbReference type="OrthoDB" id="6307329at2"/>
<protein>
    <submittedName>
        <fullName evidence="4">Glycosyl transferase family 2</fullName>
    </submittedName>
</protein>
<evidence type="ECO:0000313" key="5">
    <source>
        <dbReference type="Proteomes" id="UP000029525"/>
    </source>
</evidence>
<keyword evidence="1" id="KW-0328">Glycosyltransferase</keyword>
<dbReference type="AlphaFoldDB" id="A0A096BLL8"/>
<evidence type="ECO:0000256" key="2">
    <source>
        <dbReference type="ARBA" id="ARBA00022679"/>
    </source>
</evidence>
<proteinExistence type="predicted"/>
<dbReference type="SUPFAM" id="SSF53448">
    <property type="entry name" value="Nucleotide-diphospho-sugar transferases"/>
    <property type="match status" value="1"/>
</dbReference>
<dbReference type="PANTHER" id="PTHR22916:SF51">
    <property type="entry name" value="GLYCOSYLTRANSFERASE EPSH-RELATED"/>
    <property type="match status" value="1"/>
</dbReference>
<evidence type="ECO:0000259" key="3">
    <source>
        <dbReference type="Pfam" id="PF00535"/>
    </source>
</evidence>
<reference evidence="4 5" key="1">
    <citation type="submission" date="2014-07" db="EMBL/GenBank/DDBJ databases">
        <authorList>
            <person name="McCorrison J."/>
            <person name="Sanka R."/>
            <person name="Torralba M."/>
            <person name="Gillis M."/>
            <person name="Haft D.H."/>
            <person name="Methe B."/>
            <person name="Sutton G."/>
            <person name="Nelson K.E."/>
        </authorList>
    </citation>
    <scope>NUCLEOTIDE SEQUENCE [LARGE SCALE GENOMIC DNA]</scope>
    <source>
        <strain evidence="4 5">DNF00320</strain>
    </source>
</reference>